<accession>G8PDF0</accession>
<comment type="catalytic activity">
    <reaction evidence="13">
        <text>[GlcNAc-(1-&gt;4)-Mur2Ac(oyl-L-Ala-gamma-D-Glu-L-Lys-D-Ala-D-Ala)](n)-di-trans,octa-cis-undecaprenyl diphosphate + beta-D-GlcNAc-(1-&gt;4)-Mur2Ac(oyl-L-Ala-gamma-D-Glu-L-Lys-D-Ala-D-Ala)-di-trans,octa-cis-undecaprenyl diphosphate = [GlcNAc-(1-&gt;4)-Mur2Ac(oyl-L-Ala-gamma-D-Glu-L-Lys-D-Ala-D-Ala)](n+1)-di-trans,octa-cis-undecaprenyl diphosphate + di-trans,octa-cis-undecaprenyl diphosphate + H(+)</text>
        <dbReference type="Rhea" id="RHEA:23708"/>
        <dbReference type="Rhea" id="RHEA-COMP:9602"/>
        <dbReference type="Rhea" id="RHEA-COMP:9603"/>
        <dbReference type="ChEBI" id="CHEBI:15378"/>
        <dbReference type="ChEBI" id="CHEBI:58405"/>
        <dbReference type="ChEBI" id="CHEBI:60033"/>
        <dbReference type="ChEBI" id="CHEBI:78435"/>
        <dbReference type="EC" id="2.4.99.28"/>
    </reaction>
</comment>
<dbReference type="Gene3D" id="3.40.710.10">
    <property type="entry name" value="DD-peptidase/beta-lactamase superfamily"/>
    <property type="match status" value="1"/>
</dbReference>
<sequence>MDNQNPNQGGRVMRRTQHTQLKNNKKHFSWWKKALLGIIGFFVLIFVLGAGLFMYYAKDSPKITRTQLASDNATVVYDANGKELTRLGAQNRDYVNRKDIPRTLKRAIVSIEDRRFYKNDGVDPIRIAGAAVANVTGSSLGLQGASTLTQQLVKLSVFSTDASDRTIRVKAQEAWLALKVDKEYSKDQILEFYINKVYMGNGVYGMQTAAEYYFGKKLDKLNLSELALLAGMPQSPTVYDPTRNPQYATARRNTVLQAMVENKEISSTDAAKAKKVSVKSGLSSTHGTLDTSKTKDKIIDPYLKQVLAELQKKGFDPNKGGLKVYTNMDYGAQKEMYNLANDGTTIQFPDDKFQVGATMVNNDNGKIVAMLGGRKTGDVTCGLNRAVQTDRSSGSTAKPLMDYGPAFQYLNWPTYRKVKDIPFTYPGTESPTKPNGIKLYDFDKKYEGTMTVRNALIQSRNIPAIRTLQDVGMSRATEFLKNLGISQKKEYDLVNGIGLYISTLQEAAAYAAFANGGSYHSPYYISKIETQSGKTYKFGTTTDKAMSAGTAFMMTSILKGVTTDPMGSGTAADIPGLNVASKTGTVSYPDSIANQYPSDAASDSWMTGYTKNYSLSVWTGYDHANTPTGFLTQQQTTIAQLVWKYMISYMAQSSPNTDWTQPSSVVSKGNNEYAFAGKSYSNTGASDLDSKNNSGSASSSASSNNGTNSTGTTTGNTTTNGNNSVATSPFTTR</sequence>
<dbReference type="FunFam" id="1.10.3810.10:FF:000001">
    <property type="entry name" value="Penicillin-binding protein 1A"/>
    <property type="match status" value="1"/>
</dbReference>
<feature type="region of interest" description="Disordered" evidence="14">
    <location>
        <begin position="686"/>
        <end position="733"/>
    </location>
</feature>
<comment type="similarity">
    <text evidence="1">In the C-terminal section; belongs to the transpeptidase family.</text>
</comment>
<comment type="similarity">
    <text evidence="2">In the N-terminal section; belongs to the glycosyltransferase 51 family.</text>
</comment>
<dbReference type="InterPro" id="IPR036950">
    <property type="entry name" value="PBP_transglycosylase"/>
</dbReference>
<dbReference type="SUPFAM" id="SSF53955">
    <property type="entry name" value="Lysozyme-like"/>
    <property type="match status" value="1"/>
</dbReference>
<evidence type="ECO:0000256" key="7">
    <source>
        <dbReference type="ARBA" id="ARBA00022801"/>
    </source>
</evidence>
<evidence type="ECO:0000259" key="17">
    <source>
        <dbReference type="Pfam" id="PF00912"/>
    </source>
</evidence>
<keyword evidence="15" id="KW-1133">Transmembrane helix</keyword>
<dbReference type="Proteomes" id="UP000005444">
    <property type="component" value="Chromosome"/>
</dbReference>
<feature type="domain" description="Penicillin-binding protein transpeptidase" evidence="16">
    <location>
        <begin position="356"/>
        <end position="628"/>
    </location>
</feature>
<comment type="catalytic activity">
    <reaction evidence="12">
        <text>Preferential cleavage: (Ac)2-L-Lys-D-Ala-|-D-Ala. Also transpeptidation of peptidyl-alanyl moieties that are N-acyl substituents of D-alanine.</text>
        <dbReference type="EC" id="3.4.16.4"/>
    </reaction>
</comment>
<dbReference type="Pfam" id="PF00905">
    <property type="entry name" value="Transpeptidase"/>
    <property type="match status" value="1"/>
</dbReference>
<feature type="domain" description="Glycosyl transferase family 51" evidence="17">
    <location>
        <begin position="81"/>
        <end position="259"/>
    </location>
</feature>
<evidence type="ECO:0000256" key="3">
    <source>
        <dbReference type="ARBA" id="ARBA00022645"/>
    </source>
</evidence>
<evidence type="ECO:0000256" key="8">
    <source>
        <dbReference type="ARBA" id="ARBA00022960"/>
    </source>
</evidence>
<dbReference type="EMBL" id="CP003137">
    <property type="protein sequence ID" value="AEV95285.1"/>
    <property type="molecule type" value="Genomic_DNA"/>
</dbReference>
<gene>
    <name evidence="18" type="ordered locus">PECL_1017</name>
</gene>
<keyword evidence="6" id="KW-0808">Transferase</keyword>
<dbReference type="GO" id="GO:0009252">
    <property type="term" value="P:peptidoglycan biosynthetic process"/>
    <property type="evidence" value="ECO:0007669"/>
    <property type="project" value="UniProtKB-KW"/>
</dbReference>
<dbReference type="STRING" id="701521.PECL_1017"/>
<dbReference type="GO" id="GO:0071555">
    <property type="term" value="P:cell wall organization"/>
    <property type="evidence" value="ECO:0007669"/>
    <property type="project" value="UniProtKB-KW"/>
</dbReference>
<reference evidence="18 19" key="1">
    <citation type="journal article" date="2012" name="J. Bacteriol.">
        <title>Complete Genome Sequence of the Beer Spoilage Organism Pediococcus claussenii ATCC BAA-344T.</title>
        <authorList>
            <person name="Pittet V."/>
            <person name="Abegunde T."/>
            <person name="Marfleet T."/>
            <person name="Haakensen M."/>
            <person name="Morrow K."/>
            <person name="Jayaprakash T."/>
            <person name="Schroeder K."/>
            <person name="Trost B."/>
            <person name="Byrns S."/>
            <person name="Bergsveinson J."/>
            <person name="Kusalik A."/>
            <person name="Ziola B."/>
        </authorList>
    </citation>
    <scope>NUCLEOTIDE SEQUENCE [LARGE SCALE GENOMIC DNA]</scope>
    <source>
        <strain evidence="18 19">ATCC BAA-344</strain>
    </source>
</reference>
<evidence type="ECO:0000256" key="14">
    <source>
        <dbReference type="SAM" id="MobiDB-lite"/>
    </source>
</evidence>
<dbReference type="SUPFAM" id="SSF56601">
    <property type="entry name" value="beta-lactamase/transpeptidase-like"/>
    <property type="match status" value="1"/>
</dbReference>
<dbReference type="Pfam" id="PF00912">
    <property type="entry name" value="Transgly"/>
    <property type="match status" value="1"/>
</dbReference>
<evidence type="ECO:0000256" key="11">
    <source>
        <dbReference type="ARBA" id="ARBA00023316"/>
    </source>
</evidence>
<evidence type="ECO:0000256" key="10">
    <source>
        <dbReference type="ARBA" id="ARBA00023268"/>
    </source>
</evidence>
<feature type="transmembrane region" description="Helical" evidence="15">
    <location>
        <begin position="34"/>
        <end position="57"/>
    </location>
</feature>
<evidence type="ECO:0000256" key="6">
    <source>
        <dbReference type="ARBA" id="ARBA00022679"/>
    </source>
</evidence>
<name>G8PDF0_PEDCP</name>
<keyword evidence="8" id="KW-0133">Cell shape</keyword>
<dbReference type="GO" id="GO:0006508">
    <property type="term" value="P:proteolysis"/>
    <property type="evidence" value="ECO:0007669"/>
    <property type="project" value="UniProtKB-KW"/>
</dbReference>
<keyword evidence="3" id="KW-0121">Carboxypeptidase</keyword>
<keyword evidence="4" id="KW-0645">Protease</keyword>
<dbReference type="InterPro" id="IPR001264">
    <property type="entry name" value="Glyco_trans_51"/>
</dbReference>
<keyword evidence="19" id="KW-1185">Reference proteome</keyword>
<organism evidence="18 19">
    <name type="scientific">Pediococcus claussenii (strain ATCC BAA-344 / DSM 14800 / JCM 18046 / KCTC 3811 / LMG 21948 / P06)</name>
    <dbReference type="NCBI Taxonomy" id="701521"/>
    <lineage>
        <taxon>Bacteria</taxon>
        <taxon>Bacillati</taxon>
        <taxon>Bacillota</taxon>
        <taxon>Bacilli</taxon>
        <taxon>Lactobacillales</taxon>
        <taxon>Lactobacillaceae</taxon>
        <taxon>Pediococcus</taxon>
    </lineage>
</organism>
<dbReference type="GO" id="GO:0008955">
    <property type="term" value="F:peptidoglycan glycosyltransferase activity"/>
    <property type="evidence" value="ECO:0007669"/>
    <property type="project" value="UniProtKB-EC"/>
</dbReference>
<dbReference type="PATRIC" id="fig|701521.8.peg.964"/>
<dbReference type="GO" id="GO:0009002">
    <property type="term" value="F:serine-type D-Ala-D-Ala carboxypeptidase activity"/>
    <property type="evidence" value="ECO:0007669"/>
    <property type="project" value="UniProtKB-EC"/>
</dbReference>
<evidence type="ECO:0000256" key="2">
    <source>
        <dbReference type="ARBA" id="ARBA00007739"/>
    </source>
</evidence>
<dbReference type="InterPro" id="IPR050396">
    <property type="entry name" value="Glycosyltr_51/Transpeptidase"/>
</dbReference>
<evidence type="ECO:0000313" key="18">
    <source>
        <dbReference type="EMBL" id="AEV95285.1"/>
    </source>
</evidence>
<keyword evidence="5" id="KW-0328">Glycosyltransferase</keyword>
<dbReference type="GO" id="GO:0008360">
    <property type="term" value="P:regulation of cell shape"/>
    <property type="evidence" value="ECO:0007669"/>
    <property type="project" value="UniProtKB-KW"/>
</dbReference>
<evidence type="ECO:0000256" key="1">
    <source>
        <dbReference type="ARBA" id="ARBA00007090"/>
    </source>
</evidence>
<feature type="compositionally biased region" description="Low complexity" evidence="14">
    <location>
        <begin position="692"/>
        <end position="733"/>
    </location>
</feature>
<evidence type="ECO:0000313" key="19">
    <source>
        <dbReference type="Proteomes" id="UP000005444"/>
    </source>
</evidence>
<dbReference type="GO" id="GO:0030288">
    <property type="term" value="C:outer membrane-bounded periplasmic space"/>
    <property type="evidence" value="ECO:0007669"/>
    <property type="project" value="TreeGrafter"/>
</dbReference>
<keyword evidence="7" id="KW-0378">Hydrolase</keyword>
<evidence type="ECO:0000256" key="4">
    <source>
        <dbReference type="ARBA" id="ARBA00022670"/>
    </source>
</evidence>
<dbReference type="PANTHER" id="PTHR32282">
    <property type="entry name" value="BINDING PROTEIN TRANSPEPTIDASE, PUTATIVE-RELATED"/>
    <property type="match status" value="1"/>
</dbReference>
<evidence type="ECO:0000256" key="13">
    <source>
        <dbReference type="ARBA" id="ARBA00049902"/>
    </source>
</evidence>
<keyword evidence="10" id="KW-0511">Multifunctional enzyme</keyword>
<evidence type="ECO:0000256" key="5">
    <source>
        <dbReference type="ARBA" id="ARBA00022676"/>
    </source>
</evidence>
<dbReference type="InterPro" id="IPR012338">
    <property type="entry name" value="Beta-lactam/transpept-like"/>
</dbReference>
<keyword evidence="15" id="KW-0812">Transmembrane</keyword>
<dbReference type="PANTHER" id="PTHR32282:SF29">
    <property type="entry name" value="PENICILLIN-BINDING PROTEIN 1A"/>
    <property type="match status" value="1"/>
</dbReference>
<dbReference type="InterPro" id="IPR023346">
    <property type="entry name" value="Lysozyme-like_dom_sf"/>
</dbReference>
<evidence type="ECO:0000256" key="9">
    <source>
        <dbReference type="ARBA" id="ARBA00022984"/>
    </source>
</evidence>
<evidence type="ECO:0000256" key="15">
    <source>
        <dbReference type="SAM" id="Phobius"/>
    </source>
</evidence>
<evidence type="ECO:0000259" key="16">
    <source>
        <dbReference type="Pfam" id="PF00905"/>
    </source>
</evidence>
<keyword evidence="11" id="KW-0961">Cell wall biogenesis/degradation</keyword>
<evidence type="ECO:0000256" key="12">
    <source>
        <dbReference type="ARBA" id="ARBA00034000"/>
    </source>
</evidence>
<keyword evidence="9" id="KW-0573">Peptidoglycan synthesis</keyword>
<protein>
    <submittedName>
        <fullName evidence="18">Transglycosylase family protein</fullName>
    </submittedName>
</protein>
<dbReference type="eggNOG" id="COG0744">
    <property type="taxonomic scope" value="Bacteria"/>
</dbReference>
<keyword evidence="15" id="KW-0472">Membrane</keyword>
<dbReference type="HOGENOM" id="CLU_006354_2_5_9"/>
<dbReference type="AlphaFoldDB" id="G8PDF0"/>
<dbReference type="InterPro" id="IPR001460">
    <property type="entry name" value="PCN-bd_Tpept"/>
</dbReference>
<dbReference type="GO" id="GO:0008658">
    <property type="term" value="F:penicillin binding"/>
    <property type="evidence" value="ECO:0007669"/>
    <property type="project" value="InterPro"/>
</dbReference>
<proteinExistence type="inferred from homology"/>
<dbReference type="KEGG" id="pce:PECL_1017"/>
<dbReference type="RefSeq" id="WP_014215482.1">
    <property type="nucleotide sequence ID" value="NC_016605.1"/>
</dbReference>
<dbReference type="Gene3D" id="1.10.3810.10">
    <property type="entry name" value="Biosynthetic peptidoglycan transglycosylase-like"/>
    <property type="match status" value="1"/>
</dbReference>